<organism evidence="1 2">
    <name type="scientific">Klebsiella phage Matisse</name>
    <dbReference type="NCBI Taxonomy" id="1675607"/>
    <lineage>
        <taxon>Viruses</taxon>
        <taxon>Duplodnaviria</taxon>
        <taxon>Heunggongvirae</taxon>
        <taxon>Uroviricota</taxon>
        <taxon>Caudoviricetes</taxon>
        <taxon>Pantevenvirales</taxon>
        <taxon>Straboviridae</taxon>
        <taxon>Slopekvirus</taxon>
        <taxon>Slopekvirus matisse</taxon>
    </lineage>
</organism>
<sequence length="95" mass="10821">MMDPIKAGREIKKANKRIAVIKGQRAALVKTCNALAQAMKANNINIMQRKETVNVLCIVDNCLSKEMDELKSKINMWYLDIHQAQDNEMSGYNHD</sequence>
<gene>
    <name evidence="1" type="ORF">CPT_Matisse139</name>
</gene>
<protein>
    <submittedName>
        <fullName evidence="1">Uncharacterized protein</fullName>
    </submittedName>
</protein>
<reference evidence="1 2" key="1">
    <citation type="journal article" date="2015" name="Genome Announc.">
        <title>Complete Genome Sequence of Carbapenemase-Producing Klebsiella pneumoniae Myophage Matisse.</title>
        <authorList>
            <person name="Provasek V.E."/>
            <person name="Lessor L.E."/>
            <person name="Cahill J.L."/>
            <person name="Rasche E.S."/>
            <person name="Kuty Everett G.F."/>
        </authorList>
    </citation>
    <scope>NUCLEOTIDE SEQUENCE [LARGE SCALE GENOMIC DNA]</scope>
</reference>
<dbReference type="GeneID" id="26613322"/>
<evidence type="ECO:0000313" key="2">
    <source>
        <dbReference type="Proteomes" id="UP000203408"/>
    </source>
</evidence>
<keyword evidence="2" id="KW-1185">Reference proteome</keyword>
<evidence type="ECO:0000313" key="1">
    <source>
        <dbReference type="EMBL" id="AKU44443.1"/>
    </source>
</evidence>
<dbReference type="Proteomes" id="UP000203408">
    <property type="component" value="Segment"/>
</dbReference>
<dbReference type="EMBL" id="KT001918">
    <property type="protein sequence ID" value="AKU44443.1"/>
    <property type="molecule type" value="Genomic_DNA"/>
</dbReference>
<dbReference type="RefSeq" id="YP_009194383.1">
    <property type="nucleotide sequence ID" value="NC_028750.1"/>
</dbReference>
<name>A0A0K1LQJ1_9CAUD</name>
<dbReference type="KEGG" id="vg:26613322"/>
<proteinExistence type="predicted"/>
<accession>A0A0K1LQJ1</accession>